<accession>A0ABR1WX64</accession>
<gene>
    <name evidence="1" type="ORF">PG997_002719</name>
</gene>
<organism evidence="1 2">
    <name type="scientific">Apiospora hydei</name>
    <dbReference type="NCBI Taxonomy" id="1337664"/>
    <lineage>
        <taxon>Eukaryota</taxon>
        <taxon>Fungi</taxon>
        <taxon>Dikarya</taxon>
        <taxon>Ascomycota</taxon>
        <taxon>Pezizomycotina</taxon>
        <taxon>Sordariomycetes</taxon>
        <taxon>Xylariomycetidae</taxon>
        <taxon>Amphisphaeriales</taxon>
        <taxon>Apiosporaceae</taxon>
        <taxon>Apiospora</taxon>
    </lineage>
</organism>
<dbReference type="RefSeq" id="XP_066670652.1">
    <property type="nucleotide sequence ID" value="XM_066807034.1"/>
</dbReference>
<comment type="caution">
    <text evidence="1">The sequence shown here is derived from an EMBL/GenBank/DDBJ whole genome shotgun (WGS) entry which is preliminary data.</text>
</comment>
<sequence length="99" mass="10758">MEKVKSEIKTPYVTGVEQVDTGTKTKPPLIATTNTIRLLAVFSAATQDDDDYCTVASVSWYATMTSYPFAPLTASKQELLSNTVTKGLGKRTNSLHLVT</sequence>
<evidence type="ECO:0000313" key="1">
    <source>
        <dbReference type="EMBL" id="KAK8087758.1"/>
    </source>
</evidence>
<dbReference type="Proteomes" id="UP001433268">
    <property type="component" value="Unassembled WGS sequence"/>
</dbReference>
<name>A0ABR1WX64_9PEZI</name>
<keyword evidence="2" id="KW-1185">Reference proteome</keyword>
<dbReference type="EMBL" id="JAQQWN010000004">
    <property type="protein sequence ID" value="KAK8087758.1"/>
    <property type="molecule type" value="Genomic_DNA"/>
</dbReference>
<protein>
    <submittedName>
        <fullName evidence="1">Uncharacterized protein</fullName>
    </submittedName>
</protein>
<dbReference type="GeneID" id="92040094"/>
<proteinExistence type="predicted"/>
<reference evidence="1 2" key="1">
    <citation type="submission" date="2023-01" db="EMBL/GenBank/DDBJ databases">
        <title>Analysis of 21 Apiospora genomes using comparative genomics revels a genus with tremendous synthesis potential of carbohydrate active enzymes and secondary metabolites.</title>
        <authorList>
            <person name="Sorensen T."/>
        </authorList>
    </citation>
    <scope>NUCLEOTIDE SEQUENCE [LARGE SCALE GENOMIC DNA]</scope>
    <source>
        <strain evidence="1 2">CBS 114990</strain>
    </source>
</reference>
<evidence type="ECO:0000313" key="2">
    <source>
        <dbReference type="Proteomes" id="UP001433268"/>
    </source>
</evidence>